<dbReference type="Gene3D" id="3.40.50.720">
    <property type="entry name" value="NAD(P)-binding Rossmann-like Domain"/>
    <property type="match status" value="2"/>
</dbReference>
<dbReference type="Pfam" id="PF02826">
    <property type="entry name" value="2-Hacid_dh_C"/>
    <property type="match status" value="1"/>
</dbReference>
<dbReference type="InterPro" id="IPR029753">
    <property type="entry name" value="D-isomer_DH_CS"/>
</dbReference>
<keyword evidence="2 4" id="KW-0560">Oxidoreductase</keyword>
<name>A0A840AJ14_9PROT</name>
<evidence type="ECO:0000256" key="4">
    <source>
        <dbReference type="RuleBase" id="RU003719"/>
    </source>
</evidence>
<dbReference type="InterPro" id="IPR036291">
    <property type="entry name" value="NAD(P)-bd_dom_sf"/>
</dbReference>
<comment type="similarity">
    <text evidence="1 4">Belongs to the D-isomer specific 2-hydroxyacid dehydrogenase family.</text>
</comment>
<proteinExistence type="inferred from homology"/>
<evidence type="ECO:0000256" key="2">
    <source>
        <dbReference type="ARBA" id="ARBA00023002"/>
    </source>
</evidence>
<dbReference type="PANTHER" id="PTHR42789:SF1">
    <property type="entry name" value="D-ISOMER SPECIFIC 2-HYDROXYACID DEHYDROGENASE FAMILY PROTEIN (AFU_ORTHOLOGUE AFUA_6G10090)"/>
    <property type="match status" value="1"/>
</dbReference>
<feature type="domain" description="D-isomer specific 2-hydroxyacid dehydrogenase catalytic" evidence="5">
    <location>
        <begin position="33"/>
        <end position="313"/>
    </location>
</feature>
<dbReference type="SUPFAM" id="SSF52283">
    <property type="entry name" value="Formate/glycerate dehydrogenase catalytic domain-like"/>
    <property type="match status" value="1"/>
</dbReference>
<sequence>MPKLMRLAILDDYQGVTLAMGPWEKLPHIEATVFQDTLHDQDALVARLAPFDAILAMRERTPFPAALLERLPNLKLLITTGERNRGIDAAACAARGITFSGTPSFGAPTVDLTWGLILALARGIPAQQDALRAGRWQTAVGVGLQGRTLGLLGLGKLGQKVAKVGQAFGMKTIAWSQNLTAAAAEAHGVTRVDKAELFAGADVLSIHLILSERSRGLVGAAELALMKPDAFVVNTSRGPIIDQAALIAALREERIAGAGIDVYDIEPLPMDHPLLSAPNTVLTPHLGYVTQENYRSYFAGAVEAIQAYEAGSPIRVITG</sequence>
<gene>
    <name evidence="7" type="ORF">GGQ83_003937</name>
</gene>
<feature type="domain" description="D-isomer specific 2-hydroxyacid dehydrogenase NAD-binding" evidence="6">
    <location>
        <begin position="115"/>
        <end position="287"/>
    </location>
</feature>
<dbReference type="RefSeq" id="WP_242534792.1">
    <property type="nucleotide sequence ID" value="NZ_JACIDJ010000011.1"/>
</dbReference>
<dbReference type="PROSITE" id="PS00671">
    <property type="entry name" value="D_2_HYDROXYACID_DH_3"/>
    <property type="match status" value="1"/>
</dbReference>
<dbReference type="InterPro" id="IPR050857">
    <property type="entry name" value="D-2-hydroxyacid_DH"/>
</dbReference>
<accession>A0A840AJ14</accession>
<evidence type="ECO:0000259" key="5">
    <source>
        <dbReference type="Pfam" id="PF00389"/>
    </source>
</evidence>
<evidence type="ECO:0000259" key="6">
    <source>
        <dbReference type="Pfam" id="PF02826"/>
    </source>
</evidence>
<keyword evidence="8" id="KW-1185">Reference proteome</keyword>
<dbReference type="EMBL" id="JACIDJ010000011">
    <property type="protein sequence ID" value="MBB3900460.1"/>
    <property type="molecule type" value="Genomic_DNA"/>
</dbReference>
<dbReference type="CDD" id="cd12169">
    <property type="entry name" value="PGDH_like_1"/>
    <property type="match status" value="1"/>
</dbReference>
<comment type="caution">
    <text evidence="7">The sequence shown here is derived from an EMBL/GenBank/DDBJ whole genome shotgun (WGS) entry which is preliminary data.</text>
</comment>
<dbReference type="GO" id="GO:0016616">
    <property type="term" value="F:oxidoreductase activity, acting on the CH-OH group of donors, NAD or NADP as acceptor"/>
    <property type="evidence" value="ECO:0007669"/>
    <property type="project" value="InterPro"/>
</dbReference>
<evidence type="ECO:0000313" key="8">
    <source>
        <dbReference type="Proteomes" id="UP000553193"/>
    </source>
</evidence>
<dbReference type="InterPro" id="IPR006140">
    <property type="entry name" value="D-isomer_DH_NAD-bd"/>
</dbReference>
<dbReference type="FunFam" id="3.40.50.720:FF:000203">
    <property type="entry name" value="D-3-phosphoglycerate dehydrogenase (SerA)"/>
    <property type="match status" value="1"/>
</dbReference>
<organism evidence="7 8">
    <name type="scientific">Roseococcus suduntuyensis</name>
    <dbReference type="NCBI Taxonomy" id="455361"/>
    <lineage>
        <taxon>Bacteria</taxon>
        <taxon>Pseudomonadati</taxon>
        <taxon>Pseudomonadota</taxon>
        <taxon>Alphaproteobacteria</taxon>
        <taxon>Acetobacterales</taxon>
        <taxon>Roseomonadaceae</taxon>
        <taxon>Roseococcus</taxon>
    </lineage>
</organism>
<evidence type="ECO:0000256" key="3">
    <source>
        <dbReference type="ARBA" id="ARBA00023027"/>
    </source>
</evidence>
<dbReference type="Proteomes" id="UP000553193">
    <property type="component" value="Unassembled WGS sequence"/>
</dbReference>
<dbReference type="PANTHER" id="PTHR42789">
    <property type="entry name" value="D-ISOMER SPECIFIC 2-HYDROXYACID DEHYDROGENASE FAMILY PROTEIN (AFU_ORTHOLOGUE AFUA_6G10090)"/>
    <property type="match status" value="1"/>
</dbReference>
<dbReference type="AlphaFoldDB" id="A0A840AJ14"/>
<protein>
    <submittedName>
        <fullName evidence="7">Phosphoglycerate dehydrogenase-like enzyme</fullName>
    </submittedName>
</protein>
<reference evidence="7 8" key="1">
    <citation type="submission" date="2020-08" db="EMBL/GenBank/DDBJ databases">
        <title>Genomic Encyclopedia of Type Strains, Phase IV (KMG-IV): sequencing the most valuable type-strain genomes for metagenomic binning, comparative biology and taxonomic classification.</title>
        <authorList>
            <person name="Goeker M."/>
        </authorList>
    </citation>
    <scope>NUCLEOTIDE SEQUENCE [LARGE SCALE GENOMIC DNA]</scope>
    <source>
        <strain evidence="7 8">DSM 19979</strain>
    </source>
</reference>
<dbReference type="SUPFAM" id="SSF51735">
    <property type="entry name" value="NAD(P)-binding Rossmann-fold domains"/>
    <property type="match status" value="1"/>
</dbReference>
<evidence type="ECO:0000256" key="1">
    <source>
        <dbReference type="ARBA" id="ARBA00005854"/>
    </source>
</evidence>
<keyword evidence="3" id="KW-0520">NAD</keyword>
<dbReference type="Pfam" id="PF00389">
    <property type="entry name" value="2-Hacid_dh"/>
    <property type="match status" value="1"/>
</dbReference>
<dbReference type="GO" id="GO:0051287">
    <property type="term" value="F:NAD binding"/>
    <property type="evidence" value="ECO:0007669"/>
    <property type="project" value="InterPro"/>
</dbReference>
<evidence type="ECO:0000313" key="7">
    <source>
        <dbReference type="EMBL" id="MBB3900460.1"/>
    </source>
</evidence>
<dbReference type="InterPro" id="IPR006139">
    <property type="entry name" value="D-isomer_2_OHA_DH_cat_dom"/>
</dbReference>